<comment type="subcellular location">
    <subcellularLocation>
        <location evidence="1">Cell membrane</location>
        <topology evidence="1">Peripheral membrane protein</topology>
    </subcellularLocation>
</comment>
<feature type="domain" description="ABC transporter" evidence="8">
    <location>
        <begin position="5"/>
        <end position="250"/>
    </location>
</feature>
<accession>A0A934KCN8</accession>
<dbReference type="GO" id="GO:0005524">
    <property type="term" value="F:ATP binding"/>
    <property type="evidence" value="ECO:0007669"/>
    <property type="project" value="UniProtKB-KW"/>
</dbReference>
<keyword evidence="5" id="KW-0547">Nucleotide-binding</keyword>
<dbReference type="NCBIfam" id="TIGR01727">
    <property type="entry name" value="oligo_HPY"/>
    <property type="match status" value="1"/>
</dbReference>
<name>A0A934KCN8_9BACT</name>
<comment type="similarity">
    <text evidence="2">Belongs to the ABC transporter superfamily.</text>
</comment>
<comment type="caution">
    <text evidence="9">The sequence shown here is derived from an EMBL/GenBank/DDBJ whole genome shotgun (WGS) entry which is preliminary data.</text>
</comment>
<evidence type="ECO:0000256" key="4">
    <source>
        <dbReference type="ARBA" id="ARBA00022475"/>
    </source>
</evidence>
<keyword evidence="10" id="KW-1185">Reference proteome</keyword>
<evidence type="ECO:0000259" key="8">
    <source>
        <dbReference type="PROSITE" id="PS50893"/>
    </source>
</evidence>
<evidence type="ECO:0000313" key="10">
    <source>
        <dbReference type="Proteomes" id="UP000612893"/>
    </source>
</evidence>
<dbReference type="InterPro" id="IPR003439">
    <property type="entry name" value="ABC_transporter-like_ATP-bd"/>
</dbReference>
<dbReference type="Pfam" id="PF00005">
    <property type="entry name" value="ABC_tran"/>
    <property type="match status" value="1"/>
</dbReference>
<sequence length="320" mass="34341">MSGLLELNSVSVSYGRGAVVRDLSLTVDTGDVLGVVGESGCGKTTLAWTILGLLPAYARVSGSVVFEGQDLLRLSPRDRRRVLGDRLCTIPQSAMASLDPMYAIGDQMTEIIRTHRPLSRAGARELVVRSLREVGLPSPETRIHAYPHELSGGTRQRVAIAAALALKPSLLIADEPTSALDVTIQAQVLDLLRVLIQQQAGAVILITHDLGVVAQLCNRVAVLYAGEVVEESDVASLFAEPKHPYTQRLLAAHPAVMHSGQRLATIPGSVPDPANRPPGCPFQPRCPVSLPICEQPPPWVPLGEGRHVRCVHYGEDQEPA</sequence>
<dbReference type="Pfam" id="PF08352">
    <property type="entry name" value="oligo_HPY"/>
    <property type="match status" value="1"/>
</dbReference>
<keyword evidence="6 9" id="KW-0067">ATP-binding</keyword>
<dbReference type="InterPro" id="IPR013563">
    <property type="entry name" value="Oligopep_ABC_C"/>
</dbReference>
<dbReference type="PANTHER" id="PTHR43297">
    <property type="entry name" value="OLIGOPEPTIDE TRANSPORT ATP-BINDING PROTEIN APPD"/>
    <property type="match status" value="1"/>
</dbReference>
<dbReference type="GO" id="GO:0005886">
    <property type="term" value="C:plasma membrane"/>
    <property type="evidence" value="ECO:0007669"/>
    <property type="project" value="UniProtKB-SubCell"/>
</dbReference>
<evidence type="ECO:0000313" key="9">
    <source>
        <dbReference type="EMBL" id="MBJ7601277.1"/>
    </source>
</evidence>
<dbReference type="PROSITE" id="PS50893">
    <property type="entry name" value="ABC_TRANSPORTER_2"/>
    <property type="match status" value="1"/>
</dbReference>
<evidence type="ECO:0000256" key="5">
    <source>
        <dbReference type="ARBA" id="ARBA00022741"/>
    </source>
</evidence>
<dbReference type="SUPFAM" id="SSF52540">
    <property type="entry name" value="P-loop containing nucleoside triphosphate hydrolases"/>
    <property type="match status" value="1"/>
</dbReference>
<evidence type="ECO:0000256" key="6">
    <source>
        <dbReference type="ARBA" id="ARBA00022840"/>
    </source>
</evidence>
<dbReference type="SMART" id="SM00382">
    <property type="entry name" value="AAA"/>
    <property type="match status" value="1"/>
</dbReference>
<dbReference type="InterPro" id="IPR003593">
    <property type="entry name" value="AAA+_ATPase"/>
</dbReference>
<keyword evidence="7" id="KW-0472">Membrane</keyword>
<evidence type="ECO:0000256" key="3">
    <source>
        <dbReference type="ARBA" id="ARBA00022448"/>
    </source>
</evidence>
<dbReference type="Proteomes" id="UP000612893">
    <property type="component" value="Unassembled WGS sequence"/>
</dbReference>
<dbReference type="PANTHER" id="PTHR43297:SF2">
    <property type="entry name" value="DIPEPTIDE TRANSPORT ATP-BINDING PROTEIN DPPD"/>
    <property type="match status" value="1"/>
</dbReference>
<dbReference type="AlphaFoldDB" id="A0A934KCN8"/>
<dbReference type="Gene3D" id="3.40.50.300">
    <property type="entry name" value="P-loop containing nucleotide triphosphate hydrolases"/>
    <property type="match status" value="1"/>
</dbReference>
<keyword evidence="4" id="KW-1003">Cell membrane</keyword>
<dbReference type="CDD" id="cd03257">
    <property type="entry name" value="ABC_NikE_OppD_transporters"/>
    <property type="match status" value="1"/>
</dbReference>
<evidence type="ECO:0000256" key="7">
    <source>
        <dbReference type="ARBA" id="ARBA00023136"/>
    </source>
</evidence>
<evidence type="ECO:0000256" key="1">
    <source>
        <dbReference type="ARBA" id="ARBA00004202"/>
    </source>
</evidence>
<dbReference type="InterPro" id="IPR050388">
    <property type="entry name" value="ABC_Ni/Peptide_Import"/>
</dbReference>
<gene>
    <name evidence="9" type="ORF">JF922_24790</name>
</gene>
<evidence type="ECO:0000256" key="2">
    <source>
        <dbReference type="ARBA" id="ARBA00005417"/>
    </source>
</evidence>
<proteinExistence type="inferred from homology"/>
<dbReference type="FunFam" id="3.40.50.300:FF:000016">
    <property type="entry name" value="Oligopeptide ABC transporter ATP-binding component"/>
    <property type="match status" value="1"/>
</dbReference>
<dbReference type="RefSeq" id="WP_338205457.1">
    <property type="nucleotide sequence ID" value="NZ_JAEKNR010000240.1"/>
</dbReference>
<organism evidence="9 10">
    <name type="scientific">Candidatus Nephthysia bennettiae</name>
    <dbReference type="NCBI Taxonomy" id="3127016"/>
    <lineage>
        <taxon>Bacteria</taxon>
        <taxon>Bacillati</taxon>
        <taxon>Candidatus Dormiibacterota</taxon>
        <taxon>Candidatus Dormibacteria</taxon>
        <taxon>Candidatus Dormibacterales</taxon>
        <taxon>Candidatus Dormibacteraceae</taxon>
        <taxon>Candidatus Nephthysia</taxon>
    </lineage>
</organism>
<keyword evidence="3" id="KW-0813">Transport</keyword>
<protein>
    <submittedName>
        <fullName evidence="9">ABC transporter ATP-binding protein</fullName>
    </submittedName>
</protein>
<dbReference type="InterPro" id="IPR027417">
    <property type="entry name" value="P-loop_NTPase"/>
</dbReference>
<reference evidence="9" key="1">
    <citation type="submission" date="2020-10" db="EMBL/GenBank/DDBJ databases">
        <title>Ca. Dormibacterota MAGs.</title>
        <authorList>
            <person name="Montgomery K."/>
        </authorList>
    </citation>
    <scope>NUCLEOTIDE SEQUENCE [LARGE SCALE GENOMIC DNA]</scope>
    <source>
        <strain evidence="9">SC8812_S17_10</strain>
    </source>
</reference>
<dbReference type="EMBL" id="JAEKNR010000240">
    <property type="protein sequence ID" value="MBJ7601277.1"/>
    <property type="molecule type" value="Genomic_DNA"/>
</dbReference>